<feature type="signal peptide" evidence="2">
    <location>
        <begin position="1"/>
        <end position="24"/>
    </location>
</feature>
<keyword evidence="2" id="KW-0732">Signal</keyword>
<feature type="region of interest" description="Disordered" evidence="1">
    <location>
        <begin position="152"/>
        <end position="172"/>
    </location>
</feature>
<protein>
    <submittedName>
        <fullName evidence="3">ScyD/ScyE family protein</fullName>
    </submittedName>
</protein>
<evidence type="ECO:0000313" key="4">
    <source>
        <dbReference type="Proteomes" id="UP001501821"/>
    </source>
</evidence>
<evidence type="ECO:0000313" key="3">
    <source>
        <dbReference type="EMBL" id="GAA3805398.1"/>
    </source>
</evidence>
<dbReference type="InterPro" id="IPR006311">
    <property type="entry name" value="TAT_signal"/>
</dbReference>
<name>A0ABP7I3K5_9ACTN</name>
<evidence type="ECO:0000256" key="1">
    <source>
        <dbReference type="SAM" id="MobiDB-lite"/>
    </source>
</evidence>
<dbReference type="RefSeq" id="WP_344772278.1">
    <property type="nucleotide sequence ID" value="NZ_BAABAH010000001.1"/>
</dbReference>
<dbReference type="PROSITE" id="PS51318">
    <property type="entry name" value="TAT"/>
    <property type="match status" value="1"/>
</dbReference>
<keyword evidence="4" id="KW-1185">Reference proteome</keyword>
<dbReference type="InterPro" id="IPR011042">
    <property type="entry name" value="6-blade_b-propeller_TolB-like"/>
</dbReference>
<sequence length="360" mass="36300">MSTSPRSRLLAAAAFAALAGTALAAPGSPAGAAESPTVLAKHLPGPLSLAINDDNVIYFNGSIGADGSKGALFRMAPGKDPKVVYSGKKVHEVEGVSTKGKTTYFLANTDLMKRSPNGDVMKVANLGAYEKNVNPDAQVHYGIADPPAECADGWPEPNPNDPENSAPPVSYTGIVDSHPYGSAVDGGTVYVADAAGNSILKVEGGEISTVAVLEPVSVEITQELADAIGAPAACVGLTYAFEGVPTDVEVGGDGMLYVSSLPGGEGGAGSVLRIDPATGEGDTVLGGLVGGTGVAVADDGDIYATNLFSGDITVLPSDEGAEPLAFAHTSNPAAVEVKGNKLYVTSGVFGPNGKILRYAR</sequence>
<dbReference type="Proteomes" id="UP001501821">
    <property type="component" value="Unassembled WGS sequence"/>
</dbReference>
<organism evidence="3 4">
    <name type="scientific">Nocardioides panacisoli</name>
    <dbReference type="NCBI Taxonomy" id="627624"/>
    <lineage>
        <taxon>Bacteria</taxon>
        <taxon>Bacillati</taxon>
        <taxon>Actinomycetota</taxon>
        <taxon>Actinomycetes</taxon>
        <taxon>Propionibacteriales</taxon>
        <taxon>Nocardioidaceae</taxon>
        <taxon>Nocardioides</taxon>
    </lineage>
</organism>
<dbReference type="SUPFAM" id="SSF63825">
    <property type="entry name" value="YWTD domain"/>
    <property type="match status" value="1"/>
</dbReference>
<dbReference type="EMBL" id="BAABAH010000001">
    <property type="protein sequence ID" value="GAA3805398.1"/>
    <property type="molecule type" value="Genomic_DNA"/>
</dbReference>
<feature type="chain" id="PRO_5046335783" evidence="2">
    <location>
        <begin position="25"/>
        <end position="360"/>
    </location>
</feature>
<dbReference type="Gene3D" id="2.120.10.30">
    <property type="entry name" value="TolB, C-terminal domain"/>
    <property type="match status" value="1"/>
</dbReference>
<evidence type="ECO:0000256" key="2">
    <source>
        <dbReference type="SAM" id="SignalP"/>
    </source>
</evidence>
<proteinExistence type="predicted"/>
<comment type="caution">
    <text evidence="3">The sequence shown here is derived from an EMBL/GenBank/DDBJ whole genome shotgun (WGS) entry which is preliminary data.</text>
</comment>
<dbReference type="NCBIfam" id="NF033206">
    <property type="entry name" value="ScyE_fam"/>
    <property type="match status" value="1"/>
</dbReference>
<gene>
    <name evidence="3" type="ORF">GCM10022242_05730</name>
</gene>
<accession>A0ABP7I3K5</accession>
<dbReference type="InterPro" id="IPR048031">
    <property type="entry name" value="ScyD/ScyE-like"/>
</dbReference>
<reference evidence="4" key="1">
    <citation type="journal article" date="2019" name="Int. J. Syst. Evol. Microbiol.">
        <title>The Global Catalogue of Microorganisms (GCM) 10K type strain sequencing project: providing services to taxonomists for standard genome sequencing and annotation.</title>
        <authorList>
            <consortium name="The Broad Institute Genomics Platform"/>
            <consortium name="The Broad Institute Genome Sequencing Center for Infectious Disease"/>
            <person name="Wu L."/>
            <person name="Ma J."/>
        </authorList>
    </citation>
    <scope>NUCLEOTIDE SEQUENCE [LARGE SCALE GENOMIC DNA]</scope>
    <source>
        <strain evidence="4">JCM 16953</strain>
    </source>
</reference>